<proteinExistence type="predicted"/>
<accession>A0A8S5Q8L6</accession>
<protein>
    <submittedName>
        <fullName evidence="1">Uncharacterized protein</fullName>
    </submittedName>
</protein>
<evidence type="ECO:0000313" key="1">
    <source>
        <dbReference type="EMBL" id="DAE15392.1"/>
    </source>
</evidence>
<reference evidence="1" key="1">
    <citation type="journal article" date="2021" name="Proc. Natl. Acad. Sci. U.S.A.">
        <title>A Catalog of Tens of Thousands of Viruses from Human Metagenomes Reveals Hidden Associations with Chronic Diseases.</title>
        <authorList>
            <person name="Tisza M.J."/>
            <person name="Buck C.B."/>
        </authorList>
    </citation>
    <scope>NUCLEOTIDE SEQUENCE</scope>
    <source>
        <strain evidence="1">Ctdcr45</strain>
    </source>
</reference>
<organism evidence="1">
    <name type="scientific">Siphoviridae sp. ctdcr45</name>
    <dbReference type="NCBI Taxonomy" id="2825580"/>
    <lineage>
        <taxon>Viruses</taxon>
        <taxon>Duplodnaviria</taxon>
        <taxon>Heunggongvirae</taxon>
        <taxon>Uroviricota</taxon>
        <taxon>Caudoviricetes</taxon>
    </lineage>
</organism>
<dbReference type="EMBL" id="BK015604">
    <property type="protein sequence ID" value="DAE15392.1"/>
    <property type="molecule type" value="Genomic_DNA"/>
</dbReference>
<sequence length="690" mass="73527">MAEEAGTLLLQFADGTLLTTEDVGNIEITYPLNEETDVTVGKCVSAELRCTVLNYHGLLSGYGFGRCSVSMGVMVGAEEWTMPACKAAVVHGYGTASTAVISAHEDAPFLRLGGSAASSQPAFAPDCLVLMGDTLYAGDGTNLWAATIDGSTLTAKAVDNDFLAYKLGQWSGRGISYQGKMAYEFTSDGVDKYEYVPLGTFYFNTPEQRRVANISCEALDGMQKFNVDVDDWWASLTWPLTRGQLLQSLCAHVGVTLKTTTFPGSTKSIASAPMAGNGLVGKDVLGWIAETACAYARMSRDDQLELVWFATQSVKLTQNQHFGDSPAEYETPAVQALHVMVANTDLGVMLPENGSGNEYQVLDNPFFYGSTEAEIRGKAQDLYNRLVAFPVYTPNSVDAVCDWAIEPGDIIQVVGGDGTTRTLPIFRMVLKWAGGWARATYECTGGTGRKPAPQSKRREFAAYRAYHKLEVDITGIKSEIGDVQGNVANLEITASELRTQINGKIDGTEAQSLIDQTVDKISLEVSSGFGGSSFVLKKDGVEISSDTLDLHVKSVNVDGDITANAINLSTANITGTLSAQFIDATDLHVNGANIDNLTVTNAMIDTLYASKIVGGSVGGYVPYGAISDASHYLSSLYATNAAFNAADIVTLNLGLRKTTVLTDLYVTTSTGSRSWESIVAGDGAGTAVFG</sequence>
<name>A0A8S5Q8L6_9CAUD</name>